<dbReference type="Gene3D" id="3.10.20.30">
    <property type="match status" value="1"/>
</dbReference>
<dbReference type="SUPFAM" id="SSF47741">
    <property type="entry name" value="CO dehydrogenase ISP C-domain like"/>
    <property type="match status" value="1"/>
</dbReference>
<dbReference type="InterPro" id="IPR002888">
    <property type="entry name" value="2Fe-2S-bd"/>
</dbReference>
<dbReference type="Pfam" id="PF01799">
    <property type="entry name" value="Fer2_2"/>
    <property type="match status" value="1"/>
</dbReference>
<keyword evidence="4" id="KW-0408">Iron</keyword>
<dbReference type="SUPFAM" id="SSF54292">
    <property type="entry name" value="2Fe-2S ferredoxin-like"/>
    <property type="match status" value="1"/>
</dbReference>
<evidence type="ECO:0000313" key="7">
    <source>
        <dbReference type="EMBL" id="TDP72558.1"/>
    </source>
</evidence>
<evidence type="ECO:0000259" key="6">
    <source>
        <dbReference type="PROSITE" id="PS51085"/>
    </source>
</evidence>
<feature type="domain" description="2Fe-2S ferredoxin-type" evidence="6">
    <location>
        <begin position="2"/>
        <end position="78"/>
    </location>
</feature>
<dbReference type="OrthoDB" id="9179439at2"/>
<evidence type="ECO:0000256" key="5">
    <source>
        <dbReference type="ARBA" id="ARBA00023014"/>
    </source>
</evidence>
<comment type="caution">
    <text evidence="7">The sequence shown here is derived from an EMBL/GenBank/DDBJ whole genome shotgun (WGS) entry which is preliminary data.</text>
</comment>
<proteinExistence type="predicted"/>
<dbReference type="PANTHER" id="PTHR44379:SF5">
    <property type="entry name" value="OXIDOREDUCTASE WITH IRON-SULFUR SUBUNIT"/>
    <property type="match status" value="1"/>
</dbReference>
<dbReference type="EMBL" id="SNXS01000002">
    <property type="protein sequence ID" value="TDP72558.1"/>
    <property type="molecule type" value="Genomic_DNA"/>
</dbReference>
<dbReference type="GO" id="GO:0016491">
    <property type="term" value="F:oxidoreductase activity"/>
    <property type="evidence" value="ECO:0007669"/>
    <property type="project" value="UniProtKB-KW"/>
</dbReference>
<dbReference type="InterPro" id="IPR051452">
    <property type="entry name" value="Diverse_Oxidoreductases"/>
</dbReference>
<dbReference type="FunFam" id="3.10.20.30:FF:000020">
    <property type="entry name" value="Xanthine dehydrogenase iron-sulfur subunit"/>
    <property type="match status" value="1"/>
</dbReference>
<dbReference type="InterPro" id="IPR006058">
    <property type="entry name" value="2Fe2S_fd_BS"/>
</dbReference>
<protein>
    <submittedName>
        <fullName evidence="7">Carbon-monoxide dehydrogenase small subunit</fullName>
    </submittedName>
</protein>
<dbReference type="InterPro" id="IPR001041">
    <property type="entry name" value="2Fe-2S_ferredoxin-type"/>
</dbReference>
<organism evidence="7 8">
    <name type="scientific">Roseateles toxinivorans</name>
    <dbReference type="NCBI Taxonomy" id="270368"/>
    <lineage>
        <taxon>Bacteria</taxon>
        <taxon>Pseudomonadati</taxon>
        <taxon>Pseudomonadota</taxon>
        <taxon>Betaproteobacteria</taxon>
        <taxon>Burkholderiales</taxon>
        <taxon>Sphaerotilaceae</taxon>
        <taxon>Roseateles</taxon>
    </lineage>
</organism>
<dbReference type="InterPro" id="IPR036884">
    <property type="entry name" value="2Fe-2S-bd_dom_sf"/>
</dbReference>
<evidence type="ECO:0000256" key="3">
    <source>
        <dbReference type="ARBA" id="ARBA00023002"/>
    </source>
</evidence>
<dbReference type="InterPro" id="IPR036010">
    <property type="entry name" value="2Fe-2S_ferredoxin-like_sf"/>
</dbReference>
<evidence type="ECO:0000256" key="4">
    <source>
        <dbReference type="ARBA" id="ARBA00023004"/>
    </source>
</evidence>
<keyword evidence="3" id="KW-0560">Oxidoreductase</keyword>
<dbReference type="InterPro" id="IPR012675">
    <property type="entry name" value="Beta-grasp_dom_sf"/>
</dbReference>
<dbReference type="AlphaFoldDB" id="A0A4R6QR24"/>
<dbReference type="GO" id="GO:0046872">
    <property type="term" value="F:metal ion binding"/>
    <property type="evidence" value="ECO:0007669"/>
    <property type="project" value="UniProtKB-KW"/>
</dbReference>
<accession>A0A4R6QR24</accession>
<evidence type="ECO:0000256" key="1">
    <source>
        <dbReference type="ARBA" id="ARBA00022714"/>
    </source>
</evidence>
<evidence type="ECO:0000313" key="8">
    <source>
        <dbReference type="Proteomes" id="UP000295361"/>
    </source>
</evidence>
<dbReference type="Proteomes" id="UP000295361">
    <property type="component" value="Unassembled WGS sequence"/>
</dbReference>
<reference evidence="7 8" key="1">
    <citation type="submission" date="2019-03" db="EMBL/GenBank/DDBJ databases">
        <title>Genomic Encyclopedia of Type Strains, Phase IV (KMG-IV): sequencing the most valuable type-strain genomes for metagenomic binning, comparative biology and taxonomic classification.</title>
        <authorList>
            <person name="Goeker M."/>
        </authorList>
    </citation>
    <scope>NUCLEOTIDE SEQUENCE [LARGE SCALE GENOMIC DNA]</scope>
    <source>
        <strain evidence="7 8">DSM 16998</strain>
    </source>
</reference>
<dbReference type="PROSITE" id="PS51085">
    <property type="entry name" value="2FE2S_FER_2"/>
    <property type="match status" value="1"/>
</dbReference>
<dbReference type="FunCoup" id="A0A4R6QR24">
    <property type="interactions" value="209"/>
</dbReference>
<keyword evidence="1" id="KW-0001">2Fe-2S</keyword>
<name>A0A4R6QR24_9BURK</name>
<gene>
    <name evidence="7" type="ORF">DES47_102303</name>
</gene>
<sequence>MPRLALTINGQPQTLDAAANTLLLDLLRDRLLLTGSHRGCDTAQCGACTVRLNGRAVKACNVLALQADGAHVDTVESLSDGKLWHPMQRAFSKHHGLQCGFCTPGMLMRACAMADEGVPAEDGAVRQALAGNLCRCTGYEGIVGAVCEGMRRMRGESIEAADAGL</sequence>
<dbReference type="RefSeq" id="WP_133700015.1">
    <property type="nucleotide sequence ID" value="NZ_SNXS01000002.1"/>
</dbReference>
<dbReference type="PROSITE" id="PS00197">
    <property type="entry name" value="2FE2S_FER_1"/>
    <property type="match status" value="1"/>
</dbReference>
<keyword evidence="2" id="KW-0479">Metal-binding</keyword>
<dbReference type="PANTHER" id="PTHR44379">
    <property type="entry name" value="OXIDOREDUCTASE WITH IRON-SULFUR SUBUNIT"/>
    <property type="match status" value="1"/>
</dbReference>
<dbReference type="GO" id="GO:0051537">
    <property type="term" value="F:2 iron, 2 sulfur cluster binding"/>
    <property type="evidence" value="ECO:0007669"/>
    <property type="project" value="UniProtKB-KW"/>
</dbReference>
<dbReference type="InParanoid" id="A0A4R6QR24"/>
<evidence type="ECO:0000256" key="2">
    <source>
        <dbReference type="ARBA" id="ARBA00022723"/>
    </source>
</evidence>
<keyword evidence="5" id="KW-0411">Iron-sulfur</keyword>
<keyword evidence="8" id="KW-1185">Reference proteome</keyword>
<dbReference type="Pfam" id="PF00111">
    <property type="entry name" value="Fer2"/>
    <property type="match status" value="1"/>
</dbReference>
<dbReference type="Gene3D" id="1.10.150.120">
    <property type="entry name" value="[2Fe-2S]-binding domain"/>
    <property type="match status" value="1"/>
</dbReference>